<organism evidence="7 8">
    <name type="scientific">Candidatus Desulfacyla euxinica</name>
    <dbReference type="NCBI Taxonomy" id="2841693"/>
    <lineage>
        <taxon>Bacteria</taxon>
        <taxon>Deltaproteobacteria</taxon>
        <taxon>Candidatus Desulfacyla</taxon>
    </lineage>
</organism>
<dbReference type="Gene3D" id="1.10.45.10">
    <property type="entry name" value="Vanillyl-alcohol Oxidase, Chain A, domain 4"/>
    <property type="match status" value="1"/>
</dbReference>
<evidence type="ECO:0000256" key="3">
    <source>
        <dbReference type="ARBA" id="ARBA00022630"/>
    </source>
</evidence>
<evidence type="ECO:0000259" key="6">
    <source>
        <dbReference type="PROSITE" id="PS51387"/>
    </source>
</evidence>
<dbReference type="InterPro" id="IPR006094">
    <property type="entry name" value="Oxid_FAD_bind_N"/>
</dbReference>
<dbReference type="SUPFAM" id="SSF55103">
    <property type="entry name" value="FAD-linked oxidases, C-terminal domain"/>
    <property type="match status" value="1"/>
</dbReference>
<dbReference type="Pfam" id="PF01565">
    <property type="entry name" value="FAD_binding_4"/>
    <property type="match status" value="1"/>
</dbReference>
<dbReference type="PROSITE" id="PS51387">
    <property type="entry name" value="FAD_PCMH"/>
    <property type="match status" value="1"/>
</dbReference>
<dbReference type="AlphaFoldDB" id="A0A8J6N0L5"/>
<dbReference type="GO" id="GO:0071949">
    <property type="term" value="F:FAD binding"/>
    <property type="evidence" value="ECO:0007669"/>
    <property type="project" value="InterPro"/>
</dbReference>
<reference evidence="7 8" key="1">
    <citation type="submission" date="2020-08" db="EMBL/GenBank/DDBJ databases">
        <title>Bridging the membrane lipid divide: bacteria of the FCB group superphylum have the potential to synthesize archaeal ether lipids.</title>
        <authorList>
            <person name="Villanueva L."/>
            <person name="Von Meijenfeldt F.A.B."/>
            <person name="Westbye A.B."/>
            <person name="Yadav S."/>
            <person name="Hopmans E.C."/>
            <person name="Dutilh B.E."/>
            <person name="Sinninghe Damste J.S."/>
        </authorList>
    </citation>
    <scope>NUCLEOTIDE SEQUENCE [LARGE SCALE GENOMIC DNA]</scope>
    <source>
        <strain evidence="7">NIOZ-UU27</strain>
    </source>
</reference>
<dbReference type="SUPFAM" id="SSF56176">
    <property type="entry name" value="FAD-binding/transporter-associated domain-like"/>
    <property type="match status" value="1"/>
</dbReference>
<comment type="similarity">
    <text evidence="2">Belongs to the FAD-binding oxidoreductase/transferase type 4 family.</text>
</comment>
<dbReference type="EMBL" id="JACNJD010000252">
    <property type="protein sequence ID" value="MBC8178035.1"/>
    <property type="molecule type" value="Genomic_DNA"/>
</dbReference>
<dbReference type="FunFam" id="1.10.45.10:FF:000001">
    <property type="entry name" value="D-lactate dehydrogenase mitochondrial"/>
    <property type="match status" value="1"/>
</dbReference>
<sequence length="459" mass="49564">MDTTIKQSLEEIVGEENFSDSLIDLIAYSKDASEHHHRPDAALWPVNTEQISAIMKLANREKLPVVPRGAGTSLAGLAVPEQGGIILDLGRMDKIIEINIEDRLAVVQPGVIYADLDRALSPYGFFFPPDPASGSVCTLGGNVATNAGGIKGAKYGTTKDYVLALEVVLPDGRVLHTGSKCMKSVSGYDLTRLFVGSEGTLGVVTEITFKINPKPPLVSTAMATFEKLEDAGRAVNQIMYSGIIPSALEIVDQQTLIAINENTDLGLPVVEALLVAETDGHTKEETEFQMQKIISIFKSNNATTVKHAEGKEEAEALWTARKSSYGVVARINNNLLVEDLAVPMSKVPDMLRAISDIAGKHDVKMPTVGHVGDGNLHPVICFDGTDPDEVKRVQEASTELFEKVIELGGTLTGEHGIGLAKIPFMGLEHDEISMDIMRSIKRLFDPDNILNPGKMGLEE</sequence>
<dbReference type="InterPro" id="IPR016171">
    <property type="entry name" value="Vanillyl_alc_oxidase_C-sub2"/>
</dbReference>
<evidence type="ECO:0000313" key="7">
    <source>
        <dbReference type="EMBL" id="MBC8178035.1"/>
    </source>
</evidence>
<comment type="caution">
    <text evidence="7">The sequence shown here is derived from an EMBL/GenBank/DDBJ whole genome shotgun (WGS) entry which is preliminary data.</text>
</comment>
<protein>
    <submittedName>
        <fullName evidence="7">FAD-binding protein</fullName>
    </submittedName>
</protein>
<evidence type="ECO:0000256" key="4">
    <source>
        <dbReference type="ARBA" id="ARBA00022827"/>
    </source>
</evidence>
<dbReference type="PANTHER" id="PTHR42934">
    <property type="entry name" value="GLYCOLATE OXIDASE SUBUNIT GLCD"/>
    <property type="match status" value="1"/>
</dbReference>
<dbReference type="PANTHER" id="PTHR42934:SF1">
    <property type="entry name" value="GLYCOLATE OXIDASE SUBUNIT GLCD"/>
    <property type="match status" value="1"/>
</dbReference>
<dbReference type="InterPro" id="IPR016166">
    <property type="entry name" value="FAD-bd_PCMH"/>
</dbReference>
<dbReference type="InterPro" id="IPR051914">
    <property type="entry name" value="FAD-linked_OxidoTrans_Type4"/>
</dbReference>
<comment type="cofactor">
    <cofactor evidence="1">
        <name>FAD</name>
        <dbReference type="ChEBI" id="CHEBI:57692"/>
    </cofactor>
</comment>
<dbReference type="InterPro" id="IPR016169">
    <property type="entry name" value="FAD-bd_PCMH_sub2"/>
</dbReference>
<dbReference type="Pfam" id="PF02913">
    <property type="entry name" value="FAD-oxidase_C"/>
    <property type="match status" value="1"/>
</dbReference>
<dbReference type="Gene3D" id="3.30.465.10">
    <property type="match status" value="1"/>
</dbReference>
<dbReference type="InterPro" id="IPR016164">
    <property type="entry name" value="FAD-linked_Oxase-like_C"/>
</dbReference>
<keyword evidence="3" id="KW-0285">Flavoprotein</keyword>
<feature type="domain" description="FAD-binding PCMH-type" evidence="6">
    <location>
        <begin position="35"/>
        <end position="214"/>
    </location>
</feature>
<evidence type="ECO:0000256" key="1">
    <source>
        <dbReference type="ARBA" id="ARBA00001974"/>
    </source>
</evidence>
<keyword evidence="5" id="KW-0560">Oxidoreductase</keyword>
<accession>A0A8J6N0L5</accession>
<dbReference type="FunFam" id="3.30.70.2740:FF:000001">
    <property type="entry name" value="D-lactate dehydrogenase mitochondrial"/>
    <property type="match status" value="1"/>
</dbReference>
<dbReference type="InterPro" id="IPR004113">
    <property type="entry name" value="FAD-bd_oxidored_4_C"/>
</dbReference>
<gene>
    <name evidence="7" type="ORF">H8E19_11580</name>
</gene>
<evidence type="ECO:0000256" key="2">
    <source>
        <dbReference type="ARBA" id="ARBA00008000"/>
    </source>
</evidence>
<dbReference type="GO" id="GO:0016491">
    <property type="term" value="F:oxidoreductase activity"/>
    <property type="evidence" value="ECO:0007669"/>
    <property type="project" value="UniProtKB-KW"/>
</dbReference>
<name>A0A8J6N0L5_9DELT</name>
<dbReference type="Proteomes" id="UP000650524">
    <property type="component" value="Unassembled WGS sequence"/>
</dbReference>
<dbReference type="Gene3D" id="3.30.70.2740">
    <property type="match status" value="1"/>
</dbReference>
<proteinExistence type="inferred from homology"/>
<evidence type="ECO:0000256" key="5">
    <source>
        <dbReference type="ARBA" id="ARBA00023002"/>
    </source>
</evidence>
<evidence type="ECO:0000313" key="8">
    <source>
        <dbReference type="Proteomes" id="UP000650524"/>
    </source>
</evidence>
<keyword evidence="4" id="KW-0274">FAD</keyword>
<dbReference type="InterPro" id="IPR036318">
    <property type="entry name" value="FAD-bd_PCMH-like_sf"/>
</dbReference>